<dbReference type="AlphaFoldDB" id="A0AAX3U6K0"/>
<dbReference type="RefSeq" id="WP_301065929.1">
    <property type="nucleotide sequence ID" value="NZ_CP118709.1"/>
</dbReference>
<name>A0AAX3U6K0_9VIBR</name>
<reference evidence="1" key="1">
    <citation type="submission" date="2022-02" db="EMBL/GenBank/DDBJ databases">
        <title>Emergence and expansion in Europe of a Vibrio aestuarianus clonal complex pathogenic for oysters.</title>
        <authorList>
            <person name="Mesnil A."/>
            <person name="Travers M.-A."/>
        </authorList>
    </citation>
    <scope>NUCLEOTIDE SEQUENCE</scope>
    <source>
        <strain evidence="1">U29</strain>
    </source>
</reference>
<gene>
    <name evidence="1" type="ORF">PYE51_04785</name>
</gene>
<dbReference type="EMBL" id="CP118709">
    <property type="protein sequence ID" value="WGK82569.1"/>
    <property type="molecule type" value="Genomic_DNA"/>
</dbReference>
<sequence length="45" mass="5133">MDNKTFTEQELLEGLDAHTAHADELAELVETEMDLDEVEEDCSHE</sequence>
<evidence type="ECO:0000313" key="1">
    <source>
        <dbReference type="EMBL" id="WGK82569.1"/>
    </source>
</evidence>
<accession>A0AAX3U6K0</accession>
<protein>
    <submittedName>
        <fullName evidence="1">Uncharacterized protein</fullName>
    </submittedName>
</protein>
<dbReference type="Proteomes" id="UP001239257">
    <property type="component" value="Chromosome 1"/>
</dbReference>
<proteinExistence type="predicted"/>
<evidence type="ECO:0000313" key="2">
    <source>
        <dbReference type="Proteomes" id="UP001239257"/>
    </source>
</evidence>
<organism evidence="1 2">
    <name type="scientific">Vibrio aestuarianus</name>
    <dbReference type="NCBI Taxonomy" id="28171"/>
    <lineage>
        <taxon>Bacteria</taxon>
        <taxon>Pseudomonadati</taxon>
        <taxon>Pseudomonadota</taxon>
        <taxon>Gammaproteobacteria</taxon>
        <taxon>Vibrionales</taxon>
        <taxon>Vibrionaceae</taxon>
        <taxon>Vibrio</taxon>
    </lineage>
</organism>